<reference evidence="2" key="1">
    <citation type="journal article" date="2015" name="Nature">
        <title>Complex archaea that bridge the gap between prokaryotes and eukaryotes.</title>
        <authorList>
            <person name="Spang A."/>
            <person name="Saw J.H."/>
            <person name="Jorgensen S.L."/>
            <person name="Zaremba-Niedzwiedzka K."/>
            <person name="Martijn J."/>
            <person name="Lind A.E."/>
            <person name="van Eijk R."/>
            <person name="Schleper C."/>
            <person name="Guy L."/>
            <person name="Ettema T.J."/>
        </authorList>
    </citation>
    <scope>NUCLEOTIDE SEQUENCE</scope>
</reference>
<organism evidence="2">
    <name type="scientific">marine sediment metagenome</name>
    <dbReference type="NCBI Taxonomy" id="412755"/>
    <lineage>
        <taxon>unclassified sequences</taxon>
        <taxon>metagenomes</taxon>
        <taxon>ecological metagenomes</taxon>
    </lineage>
</organism>
<name>A0A0F8WT90_9ZZZZ</name>
<comment type="caution">
    <text evidence="2">The sequence shown here is derived from an EMBL/GenBank/DDBJ whole genome shotgun (WGS) entry which is preliminary data.</text>
</comment>
<evidence type="ECO:0000313" key="2">
    <source>
        <dbReference type="EMBL" id="KKK59913.1"/>
    </source>
</evidence>
<evidence type="ECO:0000256" key="1">
    <source>
        <dbReference type="SAM" id="Phobius"/>
    </source>
</evidence>
<keyword evidence="1" id="KW-0812">Transmembrane</keyword>
<keyword evidence="1" id="KW-0472">Membrane</keyword>
<gene>
    <name evidence="2" type="ORF">LCGC14_3029580</name>
</gene>
<sequence>MTALSQLTAGFLVGGAIALALGLGLSLAKWVRKGWRER</sequence>
<proteinExistence type="predicted"/>
<feature type="transmembrane region" description="Helical" evidence="1">
    <location>
        <begin position="6"/>
        <end position="28"/>
    </location>
</feature>
<keyword evidence="1" id="KW-1133">Transmembrane helix</keyword>
<protein>
    <submittedName>
        <fullName evidence="2">Uncharacterized protein</fullName>
    </submittedName>
</protein>
<dbReference type="EMBL" id="LAZR01063226">
    <property type="protein sequence ID" value="KKK59913.1"/>
    <property type="molecule type" value="Genomic_DNA"/>
</dbReference>
<dbReference type="AlphaFoldDB" id="A0A0F8WT90"/>
<accession>A0A0F8WT90</accession>